<dbReference type="RefSeq" id="WP_272138208.1">
    <property type="nucleotide sequence ID" value="NZ_JAQLOI010000003.1"/>
</dbReference>
<evidence type="ECO:0000313" key="2">
    <source>
        <dbReference type="EMBL" id="MDB1124950.1"/>
    </source>
</evidence>
<keyword evidence="1" id="KW-0732">Signal</keyword>
<dbReference type="EMBL" id="JAQLOI010000003">
    <property type="protein sequence ID" value="MDB1124950.1"/>
    <property type="molecule type" value="Genomic_DNA"/>
</dbReference>
<evidence type="ECO:0000313" key="3">
    <source>
        <dbReference type="Proteomes" id="UP001210678"/>
    </source>
</evidence>
<keyword evidence="3" id="KW-1185">Reference proteome</keyword>
<reference evidence="2 3" key="1">
    <citation type="submission" date="2023-01" db="EMBL/GenBank/DDBJ databases">
        <title>Vibrio sp. KJ40-1 sp.nov, isolated from marine algae.</title>
        <authorList>
            <person name="Butt M."/>
            <person name="Kim J.M.J."/>
            <person name="Jeon C.O.C."/>
        </authorList>
    </citation>
    <scope>NUCLEOTIDE SEQUENCE [LARGE SCALE GENOMIC DNA]</scope>
    <source>
        <strain evidence="2 3">KJ40-1</strain>
    </source>
</reference>
<dbReference type="InterPro" id="IPR016879">
    <property type="entry name" value="UCP028299"/>
</dbReference>
<comment type="caution">
    <text evidence="2">The sequence shown here is derived from an EMBL/GenBank/DDBJ whole genome shotgun (WGS) entry which is preliminary data.</text>
</comment>
<sequence>MKKIITLAAGLLVTSTTFASIHTTHSQTSIESASYQTKAEALEAGFDITDSLQRLSVAQLRSELPIQTYSKVRDITIDDTQVSVEEFAVVRGDIQYRAVVNVNYHFEAKERD</sequence>
<feature type="chain" id="PRO_5047372937" evidence="1">
    <location>
        <begin position="20"/>
        <end position="112"/>
    </location>
</feature>
<dbReference type="Pfam" id="PF11777">
    <property type="entry name" value="DUF3316"/>
    <property type="match status" value="1"/>
</dbReference>
<dbReference type="Proteomes" id="UP001210678">
    <property type="component" value="Unassembled WGS sequence"/>
</dbReference>
<gene>
    <name evidence="2" type="ORF">PGX00_15435</name>
</gene>
<name>A0ABT4YUC4_9VIBR</name>
<organism evidence="2 3">
    <name type="scientific">Vibrio algarum</name>
    <dbReference type="NCBI Taxonomy" id="3020714"/>
    <lineage>
        <taxon>Bacteria</taxon>
        <taxon>Pseudomonadati</taxon>
        <taxon>Pseudomonadota</taxon>
        <taxon>Gammaproteobacteria</taxon>
        <taxon>Vibrionales</taxon>
        <taxon>Vibrionaceae</taxon>
        <taxon>Vibrio</taxon>
    </lineage>
</organism>
<evidence type="ECO:0000256" key="1">
    <source>
        <dbReference type="SAM" id="SignalP"/>
    </source>
</evidence>
<proteinExistence type="predicted"/>
<accession>A0ABT4YUC4</accession>
<protein>
    <submittedName>
        <fullName evidence="2">DUF3316 domain-containing protein</fullName>
    </submittedName>
</protein>
<feature type="signal peptide" evidence="1">
    <location>
        <begin position="1"/>
        <end position="19"/>
    </location>
</feature>
<dbReference type="PIRSF" id="PIRSF028299">
    <property type="entry name" value="UCP028299"/>
    <property type="match status" value="1"/>
</dbReference>